<gene>
    <name evidence="2" type="ORF">SAMN04488243_10259</name>
</gene>
<evidence type="ECO:0000256" key="1">
    <source>
        <dbReference type="SAM" id="Coils"/>
    </source>
</evidence>
<reference evidence="3" key="1">
    <citation type="submission" date="2016-10" db="EMBL/GenBank/DDBJ databases">
        <authorList>
            <person name="Varghese N."/>
            <person name="Submissions S."/>
        </authorList>
    </citation>
    <scope>NUCLEOTIDE SEQUENCE [LARGE SCALE GENOMIC DNA]</scope>
    <source>
        <strain evidence="3">CGMCC 1.6992</strain>
    </source>
</reference>
<evidence type="ECO:0000313" key="3">
    <source>
        <dbReference type="Proteomes" id="UP000199446"/>
    </source>
</evidence>
<evidence type="ECO:0000313" key="2">
    <source>
        <dbReference type="EMBL" id="SDE48230.1"/>
    </source>
</evidence>
<sequence length="109" mass="12071">MDFKDLLERTKELARSAAKEVEGKLRELKEKLDQDKDGRPDVLEKALKEAEKALEEAKAKLAQLDQDKDGLPDTLKGLSEAAKKAAETAKAKAEEAARLLQERLGKKEG</sequence>
<proteinExistence type="predicted"/>
<dbReference type="RefSeq" id="WP_093005090.1">
    <property type="nucleotide sequence ID" value="NZ_FNBC01000002.1"/>
</dbReference>
<evidence type="ECO:0008006" key="4">
    <source>
        <dbReference type="Google" id="ProtNLM"/>
    </source>
</evidence>
<dbReference type="EMBL" id="FNBC01000002">
    <property type="protein sequence ID" value="SDE48230.1"/>
    <property type="molecule type" value="Genomic_DNA"/>
</dbReference>
<name>A0A1G7DB58_9DEIN</name>
<dbReference type="STRING" id="482827.SAMN04488243_10259"/>
<dbReference type="AlphaFoldDB" id="A0A1G7DB58"/>
<feature type="coiled-coil region" evidence="1">
    <location>
        <begin position="4"/>
        <end position="103"/>
    </location>
</feature>
<keyword evidence="1" id="KW-0175">Coiled coil</keyword>
<dbReference type="Proteomes" id="UP000199446">
    <property type="component" value="Unassembled WGS sequence"/>
</dbReference>
<dbReference type="OrthoDB" id="27090at2"/>
<organism evidence="2 3">
    <name type="scientific">Thermus arciformis</name>
    <dbReference type="NCBI Taxonomy" id="482827"/>
    <lineage>
        <taxon>Bacteria</taxon>
        <taxon>Thermotogati</taxon>
        <taxon>Deinococcota</taxon>
        <taxon>Deinococci</taxon>
        <taxon>Thermales</taxon>
        <taxon>Thermaceae</taxon>
        <taxon>Thermus</taxon>
    </lineage>
</organism>
<accession>A0A1G7DB58</accession>
<keyword evidence="3" id="KW-1185">Reference proteome</keyword>
<protein>
    <recommendedName>
        <fullName evidence="4">Dolichyl-phosphate-mannose-protein mannosyltransferase</fullName>
    </recommendedName>
</protein>